<evidence type="ECO:0000313" key="4">
    <source>
        <dbReference type="Proteomes" id="UP000295794"/>
    </source>
</evidence>
<dbReference type="Proteomes" id="UP000255108">
    <property type="component" value="Unassembled WGS sequence"/>
</dbReference>
<gene>
    <name evidence="2" type="ORF">EV682_101197</name>
    <name evidence="1" type="ORF">NCTC11159_00216</name>
</gene>
<reference evidence="1 3" key="1">
    <citation type="submission" date="2018-06" db="EMBL/GenBank/DDBJ databases">
        <authorList>
            <consortium name="Pathogen Informatics"/>
            <person name="Doyle S."/>
        </authorList>
    </citation>
    <scope>NUCLEOTIDE SEQUENCE [LARGE SCALE GENOMIC DNA]</scope>
    <source>
        <strain evidence="1 3">NCTC11159</strain>
    </source>
</reference>
<proteinExistence type="predicted"/>
<name>A0A377Q2P0_9NEIS</name>
<keyword evidence="4" id="KW-1185">Reference proteome</keyword>
<dbReference type="RefSeq" id="WP_115225685.1">
    <property type="nucleotide sequence ID" value="NZ_CAWOLO010000001.1"/>
</dbReference>
<evidence type="ECO:0000313" key="2">
    <source>
        <dbReference type="EMBL" id="TCU90176.1"/>
    </source>
</evidence>
<organism evidence="1 3">
    <name type="scientific">Iodobacter fluviatilis</name>
    <dbReference type="NCBI Taxonomy" id="537"/>
    <lineage>
        <taxon>Bacteria</taxon>
        <taxon>Pseudomonadati</taxon>
        <taxon>Pseudomonadota</taxon>
        <taxon>Betaproteobacteria</taxon>
        <taxon>Neisseriales</taxon>
        <taxon>Chitinibacteraceae</taxon>
        <taxon>Iodobacter</taxon>
    </lineage>
</organism>
<evidence type="ECO:0000313" key="3">
    <source>
        <dbReference type="Proteomes" id="UP000255108"/>
    </source>
</evidence>
<dbReference type="EMBL" id="UGHR01000001">
    <property type="protein sequence ID" value="STQ89203.1"/>
    <property type="molecule type" value="Genomic_DNA"/>
</dbReference>
<dbReference type="Proteomes" id="UP000295794">
    <property type="component" value="Unassembled WGS sequence"/>
</dbReference>
<dbReference type="EMBL" id="SMBT01000001">
    <property type="protein sequence ID" value="TCU90176.1"/>
    <property type="molecule type" value="Genomic_DNA"/>
</dbReference>
<accession>A0A377Q2P0</accession>
<protein>
    <submittedName>
        <fullName evidence="1">Uncharacterized protein</fullName>
    </submittedName>
</protein>
<dbReference type="OrthoDB" id="8582835at2"/>
<reference evidence="2 4" key="2">
    <citation type="submission" date="2019-03" db="EMBL/GenBank/DDBJ databases">
        <title>Genomic Encyclopedia of Type Strains, Phase IV (KMG-IV): sequencing the most valuable type-strain genomes for metagenomic binning, comparative biology and taxonomic classification.</title>
        <authorList>
            <person name="Goeker M."/>
        </authorList>
    </citation>
    <scope>NUCLEOTIDE SEQUENCE [LARGE SCALE GENOMIC DNA]</scope>
    <source>
        <strain evidence="2 4">DSM 3764</strain>
    </source>
</reference>
<evidence type="ECO:0000313" key="1">
    <source>
        <dbReference type="EMBL" id="STQ89203.1"/>
    </source>
</evidence>
<sequence length="423" mass="47981">MGFISSLFSIAKSVVSTTTKIVNTAWKKTKEVAAEVVIWMADKAESFVAKVKETWAVVKPYIQKITPFLSKIANAVPIPWLKATILAIEKGLTALLMLENSPILKKIEEAINWAIILARKLKEAFFSEKETQEAQAHKEAFEEAAQHVQQGSEGAKAIQLAAMINDYVLVQSAIKKIIDTDSIADFEHYLRLRATQKLLDSVEKTLSAAQHFDEISLDDIFLIKAGAKLLAEKPVLSDEEVIYLDNIIYDRYQKKIIPFVFEEMVMAWGQNLSEFEHQWTNSNKEYSKEKVLHRRLETAKKLSELNTEEVEMLKELSISTPKRKSDLDALAKKTREMSNYIFAAEGFLQVLEKTPEELEKEEKGYLAEEGGRVGMIIIDCAQNGKAWEELSEEEQSLIIDFANIFEEESKIRAEKLTKIEVAA</sequence>
<dbReference type="AlphaFoldDB" id="A0A377Q2P0"/>